<feature type="region of interest" description="Disordered" evidence="1">
    <location>
        <begin position="1"/>
        <end position="22"/>
    </location>
</feature>
<evidence type="ECO:0000313" key="3">
    <source>
        <dbReference type="Proteomes" id="UP001215598"/>
    </source>
</evidence>
<dbReference type="AlphaFoldDB" id="A0AAD7HYR5"/>
<comment type="caution">
    <text evidence="2">The sequence shown here is derived from an EMBL/GenBank/DDBJ whole genome shotgun (WGS) entry which is preliminary data.</text>
</comment>
<dbReference type="EMBL" id="JARKIB010000153">
    <property type="protein sequence ID" value="KAJ7731389.1"/>
    <property type="molecule type" value="Genomic_DNA"/>
</dbReference>
<reference evidence="2" key="1">
    <citation type="submission" date="2023-03" db="EMBL/GenBank/DDBJ databases">
        <title>Massive genome expansion in bonnet fungi (Mycena s.s.) driven by repeated elements and novel gene families across ecological guilds.</title>
        <authorList>
            <consortium name="Lawrence Berkeley National Laboratory"/>
            <person name="Harder C.B."/>
            <person name="Miyauchi S."/>
            <person name="Viragh M."/>
            <person name="Kuo A."/>
            <person name="Thoen E."/>
            <person name="Andreopoulos B."/>
            <person name="Lu D."/>
            <person name="Skrede I."/>
            <person name="Drula E."/>
            <person name="Henrissat B."/>
            <person name="Morin E."/>
            <person name="Kohler A."/>
            <person name="Barry K."/>
            <person name="LaButti K."/>
            <person name="Morin E."/>
            <person name="Salamov A."/>
            <person name="Lipzen A."/>
            <person name="Mereny Z."/>
            <person name="Hegedus B."/>
            <person name="Baldrian P."/>
            <person name="Stursova M."/>
            <person name="Weitz H."/>
            <person name="Taylor A."/>
            <person name="Grigoriev I.V."/>
            <person name="Nagy L.G."/>
            <person name="Martin F."/>
            <person name="Kauserud H."/>
        </authorList>
    </citation>
    <scope>NUCLEOTIDE SEQUENCE</scope>
    <source>
        <strain evidence="2">CBHHK182m</strain>
    </source>
</reference>
<gene>
    <name evidence="2" type="ORF">B0H16DRAFT_1733328</name>
</gene>
<name>A0AAD7HYR5_9AGAR</name>
<organism evidence="2 3">
    <name type="scientific">Mycena metata</name>
    <dbReference type="NCBI Taxonomy" id="1033252"/>
    <lineage>
        <taxon>Eukaryota</taxon>
        <taxon>Fungi</taxon>
        <taxon>Dikarya</taxon>
        <taxon>Basidiomycota</taxon>
        <taxon>Agaricomycotina</taxon>
        <taxon>Agaricomycetes</taxon>
        <taxon>Agaricomycetidae</taxon>
        <taxon>Agaricales</taxon>
        <taxon>Marasmiineae</taxon>
        <taxon>Mycenaceae</taxon>
        <taxon>Mycena</taxon>
    </lineage>
</organism>
<proteinExistence type="predicted"/>
<dbReference type="Proteomes" id="UP001215598">
    <property type="component" value="Unassembled WGS sequence"/>
</dbReference>
<accession>A0AAD7HYR5</accession>
<evidence type="ECO:0000313" key="2">
    <source>
        <dbReference type="EMBL" id="KAJ7731389.1"/>
    </source>
</evidence>
<keyword evidence="3" id="KW-1185">Reference proteome</keyword>
<protein>
    <submittedName>
        <fullName evidence="2">Uncharacterized protein</fullName>
    </submittedName>
</protein>
<evidence type="ECO:0000256" key="1">
    <source>
        <dbReference type="SAM" id="MobiDB-lite"/>
    </source>
</evidence>
<sequence>MKTAVKHSKVAAGPAAVTKAERDEAKKVKMQKIIDMQRKFTPETDAAGWGELLRLTDDFTRTNVNILLRVVN</sequence>